<dbReference type="PROSITE" id="PS51257">
    <property type="entry name" value="PROKAR_LIPOPROTEIN"/>
    <property type="match status" value="1"/>
</dbReference>
<name>A0A6I4IWI6_9SPHN</name>
<dbReference type="Proteomes" id="UP000441389">
    <property type="component" value="Unassembled WGS sequence"/>
</dbReference>
<dbReference type="PANTHER" id="PTHR30535">
    <property type="entry name" value="VITAMIN B12-BINDING PROTEIN"/>
    <property type="match status" value="1"/>
</dbReference>
<evidence type="ECO:0000256" key="1">
    <source>
        <dbReference type="SAM" id="SignalP"/>
    </source>
</evidence>
<proteinExistence type="predicted"/>
<keyword evidence="1" id="KW-0732">Signal</keyword>
<dbReference type="EMBL" id="WQMS01000001">
    <property type="protein sequence ID" value="MVO76522.1"/>
    <property type="molecule type" value="Genomic_DNA"/>
</dbReference>
<organism evidence="3 4">
    <name type="scientific">Sphingomonas horti</name>
    <dbReference type="NCBI Taxonomy" id="2682842"/>
    <lineage>
        <taxon>Bacteria</taxon>
        <taxon>Pseudomonadati</taxon>
        <taxon>Pseudomonadota</taxon>
        <taxon>Alphaproteobacteria</taxon>
        <taxon>Sphingomonadales</taxon>
        <taxon>Sphingomonadaceae</taxon>
        <taxon>Sphingomonas</taxon>
    </lineage>
</organism>
<evidence type="ECO:0000313" key="4">
    <source>
        <dbReference type="Proteomes" id="UP000441389"/>
    </source>
</evidence>
<keyword evidence="4" id="KW-1185">Reference proteome</keyword>
<gene>
    <name evidence="3" type="ORF">GON01_01020</name>
</gene>
<comment type="caution">
    <text evidence="3">The sequence shown here is derived from an EMBL/GenBank/DDBJ whole genome shotgun (WGS) entry which is preliminary data.</text>
</comment>
<feature type="signal peptide" evidence="1">
    <location>
        <begin position="1"/>
        <end position="21"/>
    </location>
</feature>
<evidence type="ECO:0000313" key="3">
    <source>
        <dbReference type="EMBL" id="MVO76522.1"/>
    </source>
</evidence>
<protein>
    <submittedName>
        <fullName evidence="3">ABC transporter substrate-binding protein</fullName>
    </submittedName>
</protein>
<reference evidence="3 4" key="1">
    <citation type="submission" date="2019-12" db="EMBL/GenBank/DDBJ databases">
        <authorList>
            <person name="Huq M.A."/>
        </authorList>
    </citation>
    <scope>NUCLEOTIDE SEQUENCE [LARGE SCALE GENOMIC DNA]</scope>
    <source>
        <strain evidence="3 4">MAH-20</strain>
    </source>
</reference>
<dbReference type="RefSeq" id="WP_157025158.1">
    <property type="nucleotide sequence ID" value="NZ_WQMS01000001.1"/>
</dbReference>
<evidence type="ECO:0000259" key="2">
    <source>
        <dbReference type="PROSITE" id="PS50983"/>
    </source>
</evidence>
<sequence>MKRAALALCALASACAAPAPAPVADGNRIVSTNPCLDAILVELVPAARIAAISHFSQDPRSSSMPPGVARRFRATSGTAEEVIALKPGLVLASSFTAPATLAAYRRLGLTVATFGTAATIAENRAQIREIARAVGAPERGEALVARIDHAVADAAPPDARRPSALLWIGGSNLVNGHGTLIDDMLAHAGFRNASADYGVTQTGVLPLEYVVAHPPEVVLTPERRAGADEESRRVALRTEALSSSHTKVTIGHFPEQLFYCGGPTIVPAMQRLAALRQQVAS</sequence>
<feature type="chain" id="PRO_5026234436" evidence="1">
    <location>
        <begin position="22"/>
        <end position="281"/>
    </location>
</feature>
<dbReference type="Gene3D" id="3.40.50.1980">
    <property type="entry name" value="Nitrogenase molybdenum iron protein domain"/>
    <property type="match status" value="2"/>
</dbReference>
<dbReference type="Pfam" id="PF01497">
    <property type="entry name" value="Peripla_BP_2"/>
    <property type="match status" value="1"/>
</dbReference>
<feature type="domain" description="Fe/B12 periplasmic-binding" evidence="2">
    <location>
        <begin position="28"/>
        <end position="281"/>
    </location>
</feature>
<dbReference type="PROSITE" id="PS50983">
    <property type="entry name" value="FE_B12_PBP"/>
    <property type="match status" value="1"/>
</dbReference>
<dbReference type="SUPFAM" id="SSF53807">
    <property type="entry name" value="Helical backbone' metal receptor"/>
    <property type="match status" value="1"/>
</dbReference>
<dbReference type="InterPro" id="IPR002491">
    <property type="entry name" value="ABC_transptr_periplasmic_BD"/>
</dbReference>
<dbReference type="InterPro" id="IPR050902">
    <property type="entry name" value="ABC_Transporter_SBP"/>
</dbReference>
<accession>A0A6I4IWI6</accession>
<dbReference type="PANTHER" id="PTHR30535:SF4">
    <property type="entry name" value="HEMIN-BINDING PERIPLASMIC PROTEIN HMUT"/>
    <property type="match status" value="1"/>
</dbReference>
<dbReference type="AlphaFoldDB" id="A0A6I4IWI6"/>